<dbReference type="AlphaFoldDB" id="A0A918SXU7"/>
<comment type="caution">
    <text evidence="2">The sequence shown here is derived from an EMBL/GenBank/DDBJ whole genome shotgun (WGS) entry which is preliminary data.</text>
</comment>
<dbReference type="GO" id="GO:0015627">
    <property type="term" value="C:type II protein secretion system complex"/>
    <property type="evidence" value="ECO:0007669"/>
    <property type="project" value="TreeGrafter"/>
</dbReference>
<dbReference type="GO" id="GO:0015628">
    <property type="term" value="P:protein secretion by the type II secretion system"/>
    <property type="evidence" value="ECO:0007669"/>
    <property type="project" value="TreeGrafter"/>
</dbReference>
<reference evidence="2" key="2">
    <citation type="submission" date="2020-09" db="EMBL/GenBank/DDBJ databases">
        <authorList>
            <person name="Sun Q."/>
            <person name="Kim S."/>
        </authorList>
    </citation>
    <scope>NUCLEOTIDE SEQUENCE</scope>
    <source>
        <strain evidence="2">KCTC 23077</strain>
    </source>
</reference>
<dbReference type="Pfam" id="PF12836">
    <property type="entry name" value="HHH_3"/>
    <property type="match status" value="1"/>
</dbReference>
<keyword evidence="1" id="KW-0732">Signal</keyword>
<dbReference type="EMBL" id="BMYD01000001">
    <property type="protein sequence ID" value="GHA77233.1"/>
    <property type="molecule type" value="Genomic_DNA"/>
</dbReference>
<keyword evidence="3" id="KW-1185">Reference proteome</keyword>
<protein>
    <recommendedName>
        <fullName evidence="4">Competence protein ComEA</fullName>
    </recommendedName>
</protein>
<reference evidence="2" key="1">
    <citation type="journal article" date="2014" name="Int. J. Syst. Evol. Microbiol.">
        <title>Complete genome sequence of Corynebacterium casei LMG S-19264T (=DSM 44701T), isolated from a smear-ripened cheese.</title>
        <authorList>
            <consortium name="US DOE Joint Genome Institute (JGI-PGF)"/>
            <person name="Walter F."/>
            <person name="Albersmeier A."/>
            <person name="Kalinowski J."/>
            <person name="Ruckert C."/>
        </authorList>
    </citation>
    <scope>NUCLEOTIDE SEQUENCE</scope>
    <source>
        <strain evidence="2">KCTC 23077</strain>
    </source>
</reference>
<evidence type="ECO:0000313" key="2">
    <source>
        <dbReference type="EMBL" id="GHA77233.1"/>
    </source>
</evidence>
<sequence>MKLATLIRALVLSLLLVGSAVASEKVNINSADVATIDRVLLNVGPTKAAAIVAHRKANGPFKSAEQLALVKGIGLKTIEKNRDRIVVGAVAPVRKPAAAAQRTAGR</sequence>
<gene>
    <name evidence="2" type="primary">comEA</name>
    <name evidence="2" type="ORF">GCM10007067_13190</name>
</gene>
<evidence type="ECO:0000256" key="1">
    <source>
        <dbReference type="SAM" id="SignalP"/>
    </source>
</evidence>
<dbReference type="InterPro" id="IPR004509">
    <property type="entry name" value="Competence_ComEA_HhH"/>
</dbReference>
<dbReference type="PANTHER" id="PTHR21180:SF32">
    <property type="entry name" value="ENDONUCLEASE_EXONUCLEASE_PHOSPHATASE FAMILY DOMAIN-CONTAINING PROTEIN 1"/>
    <property type="match status" value="1"/>
</dbReference>
<evidence type="ECO:0000313" key="3">
    <source>
        <dbReference type="Proteomes" id="UP000646426"/>
    </source>
</evidence>
<proteinExistence type="predicted"/>
<dbReference type="InterPro" id="IPR010994">
    <property type="entry name" value="RuvA_2-like"/>
</dbReference>
<organism evidence="2 3">
    <name type="scientific">Cognatilysobacter bugurensis</name>
    <dbReference type="NCBI Taxonomy" id="543356"/>
    <lineage>
        <taxon>Bacteria</taxon>
        <taxon>Pseudomonadati</taxon>
        <taxon>Pseudomonadota</taxon>
        <taxon>Gammaproteobacteria</taxon>
        <taxon>Lysobacterales</taxon>
        <taxon>Lysobacteraceae</taxon>
        <taxon>Cognatilysobacter</taxon>
    </lineage>
</organism>
<dbReference type="SUPFAM" id="SSF47781">
    <property type="entry name" value="RuvA domain 2-like"/>
    <property type="match status" value="1"/>
</dbReference>
<dbReference type="Gene3D" id="1.10.150.280">
    <property type="entry name" value="AF1531-like domain"/>
    <property type="match status" value="1"/>
</dbReference>
<dbReference type="PANTHER" id="PTHR21180">
    <property type="entry name" value="ENDONUCLEASE/EXONUCLEASE/PHOSPHATASE FAMILY DOMAIN-CONTAINING PROTEIN 1"/>
    <property type="match status" value="1"/>
</dbReference>
<accession>A0A918SXU7</accession>
<feature type="chain" id="PRO_5036696770" description="Competence protein ComEA" evidence="1">
    <location>
        <begin position="23"/>
        <end position="106"/>
    </location>
</feature>
<dbReference type="InterPro" id="IPR051675">
    <property type="entry name" value="Endo/Exo/Phosphatase_dom_1"/>
</dbReference>
<evidence type="ECO:0008006" key="4">
    <source>
        <dbReference type="Google" id="ProtNLM"/>
    </source>
</evidence>
<feature type="signal peptide" evidence="1">
    <location>
        <begin position="1"/>
        <end position="22"/>
    </location>
</feature>
<dbReference type="NCBIfam" id="TIGR00426">
    <property type="entry name" value="competence protein ComEA helix-hairpin-helix repeat region"/>
    <property type="match status" value="1"/>
</dbReference>
<dbReference type="RefSeq" id="WP_189454457.1">
    <property type="nucleotide sequence ID" value="NZ_BMYD01000001.1"/>
</dbReference>
<name>A0A918SXU7_9GAMM</name>
<dbReference type="Proteomes" id="UP000646426">
    <property type="component" value="Unassembled WGS sequence"/>
</dbReference>